<dbReference type="AlphaFoldDB" id="A0A5N6KUA2"/>
<evidence type="ECO:0000256" key="3">
    <source>
        <dbReference type="PROSITE-ProRule" id="PRU00221"/>
    </source>
</evidence>
<dbReference type="PROSITE" id="PS50082">
    <property type="entry name" value="WD_REPEATS_2"/>
    <property type="match status" value="7"/>
</dbReference>
<protein>
    <recommendedName>
        <fullName evidence="6">WDR5-like beta-propeller domain-containing protein</fullName>
    </recommendedName>
</protein>
<dbReference type="PRINTS" id="PR00320">
    <property type="entry name" value="GPROTEINBRPT"/>
</dbReference>
<dbReference type="InterPro" id="IPR015943">
    <property type="entry name" value="WD40/YVTN_repeat-like_dom_sf"/>
</dbReference>
<sequence length="1130" mass="124344">MMPRRQGRAACGYTHTGRSSGQKRQPRLRQTMFMFEANGGDGRANGLSVAFQKVHACSCARAIIARGVKLDRWQWSPGAFGARRGGLRALGVKMVGRCARGLVRRMRAWGDTAALVTRVLAAADQRQESASPAPTPAWPVPAATMEKARIPTYEEAIQGYGASRPGLSPASSMSLQIANVQRDRVHAAAETHIREALESHVESGLSRMIYALVPSDRDPLNESDASPAPDILEKTGSASRGYFVDAPTEEIVSFGDEDYVRVVRLHGPENSARFWQQPPVIKLLEARMRQLLGLEELPPARPPVVESSPMPRTKKEQREFERARSIGTLGKAIGWRSNRATDVLGPGDIDVRVAIEELAIRRMTEVGLYETRMGTAVVVRSVELSDKLINANDLFKLLGKKGTTFCLLLLELSRLSKLLGQLLSLLLPLHLGINTFGLGHRCRGWLSFGLLLLLWHGFWFGGLFFRSHKLGTRYTSFAAILPRLGRPVLVDLNVLWWAVPGPNAYFFPHRSICPGRRWDMTITGRISRDTGLALPRCRVRRCAVIRAKQPSQNDKARARGHLKICQRVCSMQGLRGEQRRQKDWSLPPELALPAELPKRDSPRQREIVHHHHHHHILLPLFAREPRFTGRSEDMPSASSSSPAPSSAPPADRSRSPKRRRLDNGYEPTDARDSKNPLSRSPSLPTLSTPQRQTASSAVDGNYESADDLPTPTPTHHRQFLAPHITSNGARSPDDYGSSPIHTPVAPGAEVPFLQPNPTEETLHYSTTHILHGHRLAISAIKFSPNGTRLATCSSDATAKIWSFPLPAKGQPTTTHDLGDTDFCLLHTLKGHLAGLSTLAWAPDSSILATGSDDKTIRLWNAATGRPYPAALRGHHNAVYSLAFSPKGNMLVSGSVDEAVFLWDVRAARLMRSLPAHSDPVTSVDFVRDGTLVASCSSDGLIRIWDTATGQCLRTIFHEDKPLVTGLRFSPNGRFLATWMLDSSIRLWDYVQGRCVKTYKGHKNIKYSLDGAFGTYGGDNTLESDEGAEDGSAELRVDPERHHAFIASGSEDGSLIIWDVVSKAVLQVMKGHDGIVFGVDVHPTERMLASCGKDKTIRIWQEKAEAGVRSFNAGRSPANDSNTADETMADV</sequence>
<feature type="repeat" description="WD" evidence="3">
    <location>
        <begin position="913"/>
        <end position="954"/>
    </location>
</feature>
<dbReference type="PROSITE" id="PS50294">
    <property type="entry name" value="WD_REPEATS_REGION"/>
    <property type="match status" value="6"/>
</dbReference>
<feature type="domain" description="WDR5-like beta-propeller" evidence="6">
    <location>
        <begin position="770"/>
        <end position="1100"/>
    </location>
</feature>
<evidence type="ECO:0000259" key="6">
    <source>
        <dbReference type="Pfam" id="PF25175"/>
    </source>
</evidence>
<feature type="compositionally biased region" description="Low complexity" evidence="4">
    <location>
        <begin position="635"/>
        <end position="650"/>
    </location>
</feature>
<feature type="repeat" description="WD" evidence="3">
    <location>
        <begin position="1068"/>
        <end position="1109"/>
    </location>
</feature>
<feature type="region of interest" description="Disordered" evidence="4">
    <location>
        <begin position="576"/>
        <end position="613"/>
    </location>
</feature>
<evidence type="ECO:0000256" key="4">
    <source>
        <dbReference type="SAM" id="MobiDB-lite"/>
    </source>
</evidence>
<dbReference type="EMBL" id="VIBQ01000013">
    <property type="protein sequence ID" value="KAB8346079.1"/>
    <property type="molecule type" value="Genomic_DNA"/>
</dbReference>
<feature type="transmembrane region" description="Helical" evidence="5">
    <location>
        <begin position="418"/>
        <end position="439"/>
    </location>
</feature>
<evidence type="ECO:0000256" key="5">
    <source>
        <dbReference type="SAM" id="Phobius"/>
    </source>
</evidence>
<name>A0A5N6KUA2_9ROSI</name>
<feature type="region of interest" description="Disordered" evidence="4">
    <location>
        <begin position="1109"/>
        <end position="1130"/>
    </location>
</feature>
<feature type="region of interest" description="Disordered" evidence="4">
    <location>
        <begin position="628"/>
        <end position="755"/>
    </location>
</feature>
<keyword evidence="5" id="KW-0812">Transmembrane</keyword>
<proteinExistence type="predicted"/>
<dbReference type="PANTHER" id="PTHR22847:SF637">
    <property type="entry name" value="WD REPEAT DOMAIN 5B"/>
    <property type="match status" value="1"/>
</dbReference>
<comment type="caution">
    <text evidence="7">The sequence shown here is derived from an EMBL/GenBank/DDBJ whole genome shotgun (WGS) entry which is preliminary data.</text>
</comment>
<dbReference type="InterPro" id="IPR036322">
    <property type="entry name" value="WD40_repeat_dom_sf"/>
</dbReference>
<keyword evidence="1 3" id="KW-0853">WD repeat</keyword>
<dbReference type="Proteomes" id="UP000327013">
    <property type="component" value="Unassembled WGS sequence"/>
</dbReference>
<feature type="repeat" description="WD" evidence="3">
    <location>
        <begin position="1044"/>
        <end position="1067"/>
    </location>
</feature>
<dbReference type="InterPro" id="IPR059122">
    <property type="entry name" value="Beta-prop_WDR5-like"/>
</dbReference>
<dbReference type="OrthoDB" id="674604at2759"/>
<dbReference type="PANTHER" id="PTHR22847">
    <property type="entry name" value="WD40 REPEAT PROTEIN"/>
    <property type="match status" value="1"/>
</dbReference>
<evidence type="ECO:0000256" key="1">
    <source>
        <dbReference type="ARBA" id="ARBA00022574"/>
    </source>
</evidence>
<accession>A0A5N6KUA2</accession>
<evidence type="ECO:0000256" key="2">
    <source>
        <dbReference type="ARBA" id="ARBA00022737"/>
    </source>
</evidence>
<dbReference type="PROSITE" id="PS00678">
    <property type="entry name" value="WD_REPEATS_1"/>
    <property type="match status" value="4"/>
</dbReference>
<feature type="repeat" description="WD" evidence="3">
    <location>
        <begin position="770"/>
        <end position="802"/>
    </location>
</feature>
<dbReference type="SUPFAM" id="SSF50978">
    <property type="entry name" value="WD40 repeat-like"/>
    <property type="match status" value="1"/>
</dbReference>
<evidence type="ECO:0000313" key="7">
    <source>
        <dbReference type="EMBL" id="KAB8346079.1"/>
    </source>
</evidence>
<feature type="repeat" description="WD" evidence="3">
    <location>
        <begin position="871"/>
        <end position="912"/>
    </location>
</feature>
<dbReference type="SMART" id="SM00320">
    <property type="entry name" value="WD40"/>
    <property type="match status" value="7"/>
</dbReference>
<feature type="compositionally biased region" description="Basic and acidic residues" evidence="4">
    <location>
        <begin position="596"/>
        <end position="607"/>
    </location>
</feature>
<dbReference type="GO" id="GO:1990234">
    <property type="term" value="C:transferase complex"/>
    <property type="evidence" value="ECO:0007669"/>
    <property type="project" value="UniProtKB-ARBA"/>
</dbReference>
<dbReference type="InterPro" id="IPR020472">
    <property type="entry name" value="WD40_PAC1"/>
</dbReference>
<reference evidence="7 8" key="1">
    <citation type="submission" date="2019-06" db="EMBL/GenBank/DDBJ databases">
        <title>A chromosomal-level reference genome of Carpinus fangiana (Coryloideae, Betulaceae).</title>
        <authorList>
            <person name="Yang X."/>
            <person name="Wang Z."/>
            <person name="Zhang L."/>
            <person name="Hao G."/>
            <person name="Liu J."/>
            <person name="Yang Y."/>
        </authorList>
    </citation>
    <scope>NUCLEOTIDE SEQUENCE [LARGE SCALE GENOMIC DNA]</scope>
    <source>
        <strain evidence="7">Cfa_2016G</strain>
        <tissue evidence="7">Leaf</tissue>
    </source>
</reference>
<feature type="repeat" description="WD" evidence="3">
    <location>
        <begin position="956"/>
        <end position="997"/>
    </location>
</feature>
<dbReference type="Gene3D" id="2.130.10.10">
    <property type="entry name" value="YVTN repeat-like/Quinoprotein amine dehydrogenase"/>
    <property type="match status" value="2"/>
</dbReference>
<dbReference type="InterPro" id="IPR019775">
    <property type="entry name" value="WD40_repeat_CS"/>
</dbReference>
<feature type="region of interest" description="Disordered" evidence="4">
    <location>
        <begin position="300"/>
        <end position="319"/>
    </location>
</feature>
<feature type="region of interest" description="Disordered" evidence="4">
    <location>
        <begin position="1"/>
        <end position="26"/>
    </location>
</feature>
<keyword evidence="5" id="KW-1133">Transmembrane helix</keyword>
<dbReference type="CDD" id="cd00200">
    <property type="entry name" value="WD40"/>
    <property type="match status" value="1"/>
</dbReference>
<feature type="transmembrane region" description="Helical" evidence="5">
    <location>
        <begin position="445"/>
        <end position="465"/>
    </location>
</feature>
<feature type="compositionally biased region" description="Low complexity" evidence="4">
    <location>
        <begin position="676"/>
        <end position="689"/>
    </location>
</feature>
<keyword evidence="2" id="KW-0677">Repeat</keyword>
<evidence type="ECO:0000313" key="8">
    <source>
        <dbReference type="Proteomes" id="UP000327013"/>
    </source>
</evidence>
<keyword evidence="8" id="KW-1185">Reference proteome</keyword>
<dbReference type="Pfam" id="PF25175">
    <property type="entry name" value="Beta-prop_WDR5"/>
    <property type="match status" value="1"/>
</dbReference>
<feature type="compositionally biased region" description="Low complexity" evidence="4">
    <location>
        <begin position="586"/>
        <end position="595"/>
    </location>
</feature>
<keyword evidence="5" id="KW-0472">Membrane</keyword>
<organism evidence="7 8">
    <name type="scientific">Carpinus fangiana</name>
    <dbReference type="NCBI Taxonomy" id="176857"/>
    <lineage>
        <taxon>Eukaryota</taxon>
        <taxon>Viridiplantae</taxon>
        <taxon>Streptophyta</taxon>
        <taxon>Embryophyta</taxon>
        <taxon>Tracheophyta</taxon>
        <taxon>Spermatophyta</taxon>
        <taxon>Magnoliopsida</taxon>
        <taxon>eudicotyledons</taxon>
        <taxon>Gunneridae</taxon>
        <taxon>Pentapetalae</taxon>
        <taxon>rosids</taxon>
        <taxon>fabids</taxon>
        <taxon>Fagales</taxon>
        <taxon>Betulaceae</taxon>
        <taxon>Carpinus</taxon>
    </lineage>
</organism>
<dbReference type="FunFam" id="2.130.10.10:FF:000510">
    <property type="entry name" value="WD repeat protein"/>
    <property type="match status" value="1"/>
</dbReference>
<gene>
    <name evidence="7" type="ORF">FH972_023130</name>
</gene>
<dbReference type="InterPro" id="IPR001680">
    <property type="entry name" value="WD40_rpt"/>
</dbReference>
<feature type="repeat" description="WD" evidence="3">
    <location>
        <begin position="828"/>
        <end position="869"/>
    </location>
</feature>